<keyword evidence="1" id="KW-0812">Transmembrane</keyword>
<dbReference type="OrthoDB" id="7745385at2"/>
<keyword evidence="1" id="KW-1133">Transmembrane helix</keyword>
<dbReference type="HOGENOM" id="CLU_186098_0_0_5"/>
<feature type="transmembrane region" description="Helical" evidence="1">
    <location>
        <begin position="41"/>
        <end position="68"/>
    </location>
</feature>
<protein>
    <submittedName>
        <fullName evidence="2">Putative activity regulator of membrane protease YbbK</fullName>
    </submittedName>
</protein>
<dbReference type="GO" id="GO:0008233">
    <property type="term" value="F:peptidase activity"/>
    <property type="evidence" value="ECO:0007669"/>
    <property type="project" value="UniProtKB-KW"/>
</dbReference>
<organism evidence="2 3">
    <name type="scientific">Rubellimicrobium mesophilum DSM 19309</name>
    <dbReference type="NCBI Taxonomy" id="442562"/>
    <lineage>
        <taxon>Bacteria</taxon>
        <taxon>Pseudomonadati</taxon>
        <taxon>Pseudomonadota</taxon>
        <taxon>Alphaproteobacteria</taxon>
        <taxon>Rhodobacterales</taxon>
        <taxon>Roseobacteraceae</taxon>
        <taxon>Rubellimicrobium</taxon>
    </lineage>
</organism>
<accession>A0A017HMI0</accession>
<dbReference type="RefSeq" id="WP_037283903.1">
    <property type="nucleotide sequence ID" value="NZ_KK088629.1"/>
</dbReference>
<dbReference type="EMBL" id="AOSK01000096">
    <property type="protein sequence ID" value="EYD74984.1"/>
    <property type="molecule type" value="Genomic_DNA"/>
</dbReference>
<feature type="transmembrane region" description="Helical" evidence="1">
    <location>
        <begin position="6"/>
        <end position="29"/>
    </location>
</feature>
<evidence type="ECO:0000313" key="2">
    <source>
        <dbReference type="EMBL" id="EYD74984.1"/>
    </source>
</evidence>
<dbReference type="GO" id="GO:0006508">
    <property type="term" value="P:proteolysis"/>
    <property type="evidence" value="ECO:0007669"/>
    <property type="project" value="UniProtKB-KW"/>
</dbReference>
<keyword evidence="3" id="KW-1185">Reference proteome</keyword>
<evidence type="ECO:0000313" key="3">
    <source>
        <dbReference type="Proteomes" id="UP000019666"/>
    </source>
</evidence>
<reference evidence="2 3" key="1">
    <citation type="submission" date="2013-02" db="EMBL/GenBank/DDBJ databases">
        <authorList>
            <person name="Fiebig A."/>
            <person name="Goeker M."/>
            <person name="Klenk H.-P.P."/>
        </authorList>
    </citation>
    <scope>NUCLEOTIDE SEQUENCE [LARGE SCALE GENOMIC DNA]</scope>
    <source>
        <strain evidence="2 3">DSM 19309</strain>
    </source>
</reference>
<keyword evidence="2" id="KW-0645">Protease</keyword>
<sequence>MWWLLWWVWVAVAIVLGVLEVLAPVFVFLGFSAGAMGTALLVGLGLDTGIGGTLLIFAVLSAAAYAVLRMWLGTHKGSARIVERDINEN</sequence>
<keyword evidence="2" id="KW-0378">Hydrolase</keyword>
<dbReference type="STRING" id="442562.Rumeso_03449"/>
<dbReference type="AlphaFoldDB" id="A0A017HMI0"/>
<dbReference type="Proteomes" id="UP000019666">
    <property type="component" value="Unassembled WGS sequence"/>
</dbReference>
<proteinExistence type="predicted"/>
<keyword evidence="1" id="KW-0472">Membrane</keyword>
<name>A0A017HMI0_9RHOB</name>
<evidence type="ECO:0000256" key="1">
    <source>
        <dbReference type="SAM" id="Phobius"/>
    </source>
</evidence>
<gene>
    <name evidence="2" type="ORF">Rumeso_03449</name>
</gene>
<comment type="caution">
    <text evidence="2">The sequence shown here is derived from an EMBL/GenBank/DDBJ whole genome shotgun (WGS) entry which is preliminary data.</text>
</comment>